<gene>
    <name evidence="1" type="ORF">PLICRDRAFT_119653</name>
</gene>
<name>A0A0C9T1Z0_PLICR</name>
<dbReference type="AlphaFoldDB" id="A0A0C9T1Z0"/>
<evidence type="ECO:0000313" key="2">
    <source>
        <dbReference type="Proteomes" id="UP000053263"/>
    </source>
</evidence>
<dbReference type="OrthoDB" id="2651057at2759"/>
<proteinExistence type="predicted"/>
<organism evidence="1 2">
    <name type="scientific">Plicaturopsis crispa FD-325 SS-3</name>
    <dbReference type="NCBI Taxonomy" id="944288"/>
    <lineage>
        <taxon>Eukaryota</taxon>
        <taxon>Fungi</taxon>
        <taxon>Dikarya</taxon>
        <taxon>Basidiomycota</taxon>
        <taxon>Agaricomycotina</taxon>
        <taxon>Agaricomycetes</taxon>
        <taxon>Agaricomycetidae</taxon>
        <taxon>Amylocorticiales</taxon>
        <taxon>Amylocorticiaceae</taxon>
        <taxon>Plicatura</taxon>
        <taxon>Plicaturopsis crispa</taxon>
    </lineage>
</organism>
<sequence length="213" mass="24127">MDPRKWVTATRAYNLRLEGLCRAKNIKAVEKSPQALVSKLGYIEGKVCARILKQDYKSIQSGNEDFWRKHCHAVPLGKVAEANHRLEKAGKTNHKCGYCSDGIKSSSKIDTLPDWPQPQGIFISVTDFDPIEFLVAIKAMYERTVLEKEDTDNMSVEYKAFTKLLEQRLVVLGDGTILFKLYEWLSFTLGTPDGLVVDHNGSKYLRVDCLQNV</sequence>
<reference evidence="1 2" key="1">
    <citation type="submission" date="2014-06" db="EMBL/GenBank/DDBJ databases">
        <title>Evolutionary Origins and Diversification of the Mycorrhizal Mutualists.</title>
        <authorList>
            <consortium name="DOE Joint Genome Institute"/>
            <consortium name="Mycorrhizal Genomics Consortium"/>
            <person name="Kohler A."/>
            <person name="Kuo A."/>
            <person name="Nagy L.G."/>
            <person name="Floudas D."/>
            <person name="Copeland A."/>
            <person name="Barry K.W."/>
            <person name="Cichocki N."/>
            <person name="Veneault-Fourrey C."/>
            <person name="LaButti K."/>
            <person name="Lindquist E.A."/>
            <person name="Lipzen A."/>
            <person name="Lundell T."/>
            <person name="Morin E."/>
            <person name="Murat C."/>
            <person name="Riley R."/>
            <person name="Ohm R."/>
            <person name="Sun H."/>
            <person name="Tunlid A."/>
            <person name="Henrissat B."/>
            <person name="Grigoriev I.V."/>
            <person name="Hibbett D.S."/>
            <person name="Martin F."/>
        </authorList>
    </citation>
    <scope>NUCLEOTIDE SEQUENCE [LARGE SCALE GENOMIC DNA]</scope>
    <source>
        <strain evidence="1 2">FD-325 SS-3</strain>
    </source>
</reference>
<dbReference type="Proteomes" id="UP000053263">
    <property type="component" value="Unassembled WGS sequence"/>
</dbReference>
<dbReference type="EMBL" id="KN832580">
    <property type="protein sequence ID" value="KII83209.1"/>
    <property type="molecule type" value="Genomic_DNA"/>
</dbReference>
<protein>
    <submittedName>
        <fullName evidence="1">Uncharacterized protein</fullName>
    </submittedName>
</protein>
<keyword evidence="2" id="KW-1185">Reference proteome</keyword>
<dbReference type="HOGENOM" id="CLU_112566_0_0_1"/>
<accession>A0A0C9T1Z0</accession>
<evidence type="ECO:0000313" key="1">
    <source>
        <dbReference type="EMBL" id="KII83209.1"/>
    </source>
</evidence>